<gene>
    <name evidence="1" type="primary">wapA_3</name>
    <name evidence="1" type="ORF">Enr13x_24000</name>
</gene>
<name>A0A518HNY1_9BACT</name>
<keyword evidence="2" id="KW-1185">Reference proteome</keyword>
<dbReference type="Proteomes" id="UP000319004">
    <property type="component" value="Chromosome"/>
</dbReference>
<organism evidence="1 2">
    <name type="scientific">Stieleria neptunia</name>
    <dbReference type="NCBI Taxonomy" id="2527979"/>
    <lineage>
        <taxon>Bacteria</taxon>
        <taxon>Pseudomonadati</taxon>
        <taxon>Planctomycetota</taxon>
        <taxon>Planctomycetia</taxon>
        <taxon>Pirellulales</taxon>
        <taxon>Pirellulaceae</taxon>
        <taxon>Stieleria</taxon>
    </lineage>
</organism>
<keyword evidence="1" id="KW-0378">Hydrolase</keyword>
<dbReference type="GO" id="GO:0016787">
    <property type="term" value="F:hydrolase activity"/>
    <property type="evidence" value="ECO:0007669"/>
    <property type="project" value="UniProtKB-KW"/>
</dbReference>
<evidence type="ECO:0000313" key="1">
    <source>
        <dbReference type="EMBL" id="QDV42552.1"/>
    </source>
</evidence>
<dbReference type="InterPro" id="IPR022385">
    <property type="entry name" value="Rhs_assc_core"/>
</dbReference>
<dbReference type="KEGG" id="snep:Enr13x_24000"/>
<proteinExistence type="predicted"/>
<reference evidence="1 2" key="1">
    <citation type="submission" date="2019-03" db="EMBL/GenBank/DDBJ databases">
        <title>Deep-cultivation of Planctomycetes and their phenomic and genomic characterization uncovers novel biology.</title>
        <authorList>
            <person name="Wiegand S."/>
            <person name="Jogler M."/>
            <person name="Boedeker C."/>
            <person name="Pinto D."/>
            <person name="Vollmers J."/>
            <person name="Rivas-Marin E."/>
            <person name="Kohn T."/>
            <person name="Peeters S.H."/>
            <person name="Heuer A."/>
            <person name="Rast P."/>
            <person name="Oberbeckmann S."/>
            <person name="Bunk B."/>
            <person name="Jeske O."/>
            <person name="Meyerdierks A."/>
            <person name="Storesund J.E."/>
            <person name="Kallscheuer N."/>
            <person name="Luecker S."/>
            <person name="Lage O.M."/>
            <person name="Pohl T."/>
            <person name="Merkel B.J."/>
            <person name="Hornburger P."/>
            <person name="Mueller R.-W."/>
            <person name="Bruemmer F."/>
            <person name="Labrenz M."/>
            <person name="Spormann A.M."/>
            <person name="Op den Camp H."/>
            <person name="Overmann J."/>
            <person name="Amann R."/>
            <person name="Jetten M.S.M."/>
            <person name="Mascher T."/>
            <person name="Medema M.H."/>
            <person name="Devos D.P."/>
            <person name="Kaster A.-K."/>
            <person name="Ovreas L."/>
            <person name="Rohde M."/>
            <person name="Galperin M.Y."/>
            <person name="Jogler C."/>
        </authorList>
    </citation>
    <scope>NUCLEOTIDE SEQUENCE [LARGE SCALE GENOMIC DNA]</scope>
    <source>
        <strain evidence="1 2">Enr13</strain>
    </source>
</reference>
<dbReference type="Gene3D" id="2.180.10.10">
    <property type="entry name" value="RHS repeat-associated core"/>
    <property type="match status" value="1"/>
</dbReference>
<dbReference type="EMBL" id="CP037423">
    <property type="protein sequence ID" value="QDV42552.1"/>
    <property type="molecule type" value="Genomic_DNA"/>
</dbReference>
<accession>A0A518HNY1</accession>
<dbReference type="PANTHER" id="PTHR32305:SF15">
    <property type="entry name" value="PROTEIN RHSA-RELATED"/>
    <property type="match status" value="1"/>
</dbReference>
<evidence type="ECO:0000313" key="2">
    <source>
        <dbReference type="Proteomes" id="UP000319004"/>
    </source>
</evidence>
<dbReference type="OrthoDB" id="824686at2"/>
<dbReference type="EC" id="3.1.-.-" evidence="1"/>
<dbReference type="NCBIfam" id="TIGR03696">
    <property type="entry name" value="Rhs_assc_core"/>
    <property type="match status" value="1"/>
</dbReference>
<dbReference type="PANTHER" id="PTHR32305">
    <property type="match status" value="1"/>
</dbReference>
<dbReference type="AlphaFoldDB" id="A0A518HNY1"/>
<protein>
    <submittedName>
        <fullName evidence="1">tRNA nuclease WapA</fullName>
        <ecNumber evidence="1">3.1.-.-</ecNumber>
    </submittedName>
</protein>
<dbReference type="InterPro" id="IPR050708">
    <property type="entry name" value="T6SS_VgrG/RHS"/>
</dbReference>
<sequence length="395" mass="42977">MLCKPSSRRRTLQRRLARRRAGGVKSCADSKQIRSCKTLRQQTCSLDKSLTENDAPTIKFAFRYHGTQQYSITALTDSLGTIKERYAYDAYGGLSIFDGSGTARTTTAEGSRYTYTGREYDDVLDLYHYRARMYDSIVGRFCSRDPIGYEGSKLGLQGFADGRPTSGSDPLGDRWTEPEILGGGPPTGGEPGIWPHQEKNTRCIFVMNGIEPGNVPGLSSMPTNGGVLVPNVTSGQTIVSTIKNSKCCEIFVVGHQSLSLGNPGGIHASPEGAQKPYIPILPSKDGSTEKDIRDALEGNGCKGCGLFMYSCGALRLVDSNGNVVVSYTEEERDGQRQQIADSIGCSVYGGTRSMNYGKKQYDSPCRSEWGKCSLGAIYPTTPFPLIKFPSNNPIR</sequence>
<dbReference type="RefSeq" id="WP_145386156.1">
    <property type="nucleotide sequence ID" value="NZ_CP037423.1"/>
</dbReference>